<sequence length="157" mass="18041">MKDYYAILEIPENADIQEIKRAYRRLAKRYHPDVVRDDAVKMQRMYDIQEAYECLGDLAERKRYDAARKKRTWASKGRGDSPGRQKTAAGKEGEQGKDGLSNLSQFERFFGFQPGKGMETYQNKKEGERKKQGPICPEEMFAQFFGASSRRKGGGRG</sequence>
<comment type="caution">
    <text evidence="5">The sequence shown here is derived from an EMBL/GenBank/DDBJ whole genome shotgun (WGS) entry which is preliminary data.</text>
</comment>
<evidence type="ECO:0000313" key="5">
    <source>
        <dbReference type="EMBL" id="MSS37513.1"/>
    </source>
</evidence>
<dbReference type="InterPro" id="IPR001623">
    <property type="entry name" value="DnaJ_domain"/>
</dbReference>
<protein>
    <submittedName>
        <fullName evidence="5">DnaJ domain-containing protein</fullName>
    </submittedName>
</protein>
<dbReference type="EMBL" id="VUMD01000011">
    <property type="protein sequence ID" value="MSS37513.1"/>
    <property type="molecule type" value="Genomic_DNA"/>
</dbReference>
<evidence type="ECO:0000259" key="4">
    <source>
        <dbReference type="PROSITE" id="PS50076"/>
    </source>
</evidence>
<dbReference type="CDD" id="cd06257">
    <property type="entry name" value="DnaJ"/>
    <property type="match status" value="1"/>
</dbReference>
<evidence type="ECO:0000256" key="2">
    <source>
        <dbReference type="ARBA" id="ARBA00023186"/>
    </source>
</evidence>
<dbReference type="GO" id="GO:0006260">
    <property type="term" value="P:DNA replication"/>
    <property type="evidence" value="ECO:0007669"/>
    <property type="project" value="UniProtKB-KW"/>
</dbReference>
<name>A0A7X2NNF4_9CLOT</name>
<keyword evidence="2" id="KW-0143">Chaperone</keyword>
<keyword evidence="1" id="KW-0235">DNA replication</keyword>
<dbReference type="AlphaFoldDB" id="A0A7X2NNF4"/>
<feature type="compositionally biased region" description="Basic and acidic residues" evidence="3">
    <location>
        <begin position="77"/>
        <end position="97"/>
    </location>
</feature>
<dbReference type="PANTHER" id="PTHR44145">
    <property type="entry name" value="DNAJ HOMOLOG SUBFAMILY A MEMBER 3, MITOCHONDRIAL"/>
    <property type="match status" value="1"/>
</dbReference>
<reference evidence="5 6" key="1">
    <citation type="submission" date="2019-08" db="EMBL/GenBank/DDBJ databases">
        <title>In-depth cultivation of the pig gut microbiome towards novel bacterial diversity and tailored functional studies.</title>
        <authorList>
            <person name="Wylensek D."/>
            <person name="Hitch T.C.A."/>
            <person name="Clavel T."/>
        </authorList>
    </citation>
    <scope>NUCLEOTIDE SEQUENCE [LARGE SCALE GENOMIC DNA]</scope>
    <source>
        <strain evidence="5 6">WCA-389-WT-23D1</strain>
    </source>
</reference>
<keyword evidence="6" id="KW-1185">Reference proteome</keyword>
<accession>A0A7X2NNF4</accession>
<organism evidence="5 6">
    <name type="scientific">Clostridium porci</name>
    <dbReference type="NCBI Taxonomy" id="2605778"/>
    <lineage>
        <taxon>Bacteria</taxon>
        <taxon>Bacillati</taxon>
        <taxon>Bacillota</taxon>
        <taxon>Clostridia</taxon>
        <taxon>Eubacteriales</taxon>
        <taxon>Clostridiaceae</taxon>
        <taxon>Clostridium</taxon>
    </lineage>
</organism>
<dbReference type="SMART" id="SM00271">
    <property type="entry name" value="DnaJ"/>
    <property type="match status" value="1"/>
</dbReference>
<proteinExistence type="predicted"/>
<feature type="domain" description="J" evidence="4">
    <location>
        <begin position="3"/>
        <end position="68"/>
    </location>
</feature>
<feature type="compositionally biased region" description="Basic and acidic residues" evidence="3">
    <location>
        <begin position="122"/>
        <end position="131"/>
    </location>
</feature>
<feature type="region of interest" description="Disordered" evidence="3">
    <location>
        <begin position="113"/>
        <end position="136"/>
    </location>
</feature>
<dbReference type="PROSITE" id="PS50076">
    <property type="entry name" value="DNAJ_2"/>
    <property type="match status" value="1"/>
</dbReference>
<dbReference type="InterPro" id="IPR051938">
    <property type="entry name" value="Apopto_cytoskel_mod"/>
</dbReference>
<dbReference type="PRINTS" id="PR00625">
    <property type="entry name" value="JDOMAIN"/>
</dbReference>
<dbReference type="RefSeq" id="WP_154472955.1">
    <property type="nucleotide sequence ID" value="NZ_VUMD01000011.1"/>
</dbReference>
<evidence type="ECO:0000313" key="6">
    <source>
        <dbReference type="Proteomes" id="UP000429958"/>
    </source>
</evidence>
<dbReference type="SUPFAM" id="SSF46565">
    <property type="entry name" value="Chaperone J-domain"/>
    <property type="match status" value="1"/>
</dbReference>
<dbReference type="InterPro" id="IPR036869">
    <property type="entry name" value="J_dom_sf"/>
</dbReference>
<evidence type="ECO:0000256" key="1">
    <source>
        <dbReference type="ARBA" id="ARBA00022705"/>
    </source>
</evidence>
<dbReference type="Gene3D" id="1.10.287.110">
    <property type="entry name" value="DnaJ domain"/>
    <property type="match status" value="1"/>
</dbReference>
<evidence type="ECO:0000256" key="3">
    <source>
        <dbReference type="SAM" id="MobiDB-lite"/>
    </source>
</evidence>
<dbReference type="PANTHER" id="PTHR44145:SF3">
    <property type="entry name" value="DNAJ HOMOLOG SUBFAMILY A MEMBER 3, MITOCHONDRIAL"/>
    <property type="match status" value="1"/>
</dbReference>
<dbReference type="Pfam" id="PF00226">
    <property type="entry name" value="DnaJ"/>
    <property type="match status" value="1"/>
</dbReference>
<dbReference type="Proteomes" id="UP000429958">
    <property type="component" value="Unassembled WGS sequence"/>
</dbReference>
<feature type="region of interest" description="Disordered" evidence="3">
    <location>
        <begin position="67"/>
        <end position="100"/>
    </location>
</feature>
<gene>
    <name evidence="5" type="ORF">FYJ39_13240</name>
</gene>